<proteinExistence type="predicted"/>
<accession>A0A2Z5PNR8</accession>
<dbReference type="RefSeq" id="WP_146778536.1">
    <property type="nucleotide sequence ID" value="NZ_AP011527.1"/>
</dbReference>
<evidence type="ECO:0000313" key="2">
    <source>
        <dbReference type="Proteomes" id="UP000264208"/>
    </source>
</evidence>
<dbReference type="AlphaFoldDB" id="A0A2Z5PNR8"/>
<dbReference type="KEGG" id="mmak:MMKA1_p-00010"/>
<organism evidence="1 2">
    <name type="scientific">Methanococcus maripaludis KA1</name>
    <dbReference type="NCBI Taxonomy" id="637914"/>
    <lineage>
        <taxon>Archaea</taxon>
        <taxon>Methanobacteriati</taxon>
        <taxon>Methanobacteriota</taxon>
        <taxon>Methanomada group</taxon>
        <taxon>Methanococci</taxon>
        <taxon>Methanococcales</taxon>
        <taxon>Methanococcaceae</taxon>
        <taxon>Methanococcus</taxon>
    </lineage>
</organism>
<evidence type="ECO:0000313" key="1">
    <source>
        <dbReference type="EMBL" id="BAP62074.1"/>
    </source>
</evidence>
<reference evidence="1 2" key="1">
    <citation type="submission" date="2009-06" db="EMBL/GenBank/DDBJ databases">
        <title>Molecular Evidence for Microbiologically Influenced Corrosion from genome of Methanogen.</title>
        <authorList>
            <person name="Ito N."/>
            <person name="Tsurumaru H."/>
            <person name="Shimizu A."/>
            <person name="Harada T."/>
            <person name="Hosoyama A."/>
            <person name="Horikawa H."/>
            <person name="Wakai S."/>
            <person name="Sasaki K."/>
            <person name="Nishijima K."/>
            <person name="Ataku H."/>
            <person name="Yamazaki J."/>
            <person name="Mise M."/>
            <person name="Yamazaki S."/>
            <person name="Tanikawa S."/>
            <person name="Harayama S."/>
            <person name="Fujita N."/>
        </authorList>
    </citation>
    <scope>NUCLEOTIDE SEQUENCE [LARGE SCALE GENOMIC DNA]</scope>
    <source>
        <strain evidence="2">KA1 ( NBRC 102054)</strain>
        <plasmid evidence="2">pmmka1 dna</plasmid>
    </source>
</reference>
<dbReference type="GeneID" id="60510139"/>
<geneLocation type="plasmid" evidence="2">
    <name>pmmka1 dna</name>
</geneLocation>
<name>A0A2Z5PNR8_METMI</name>
<protein>
    <submittedName>
        <fullName evidence="1">Uncharacterized protein</fullName>
    </submittedName>
</protein>
<gene>
    <name evidence="1" type="ORF">MMKA1_p-00010</name>
</gene>
<keyword evidence="1" id="KW-0614">Plasmid</keyword>
<dbReference type="EMBL" id="AP011527">
    <property type="protein sequence ID" value="BAP62074.1"/>
    <property type="molecule type" value="Genomic_DNA"/>
</dbReference>
<sequence length="129" mass="14808">MDSNKNSNKSIQKFQNNLKQFLSANGLNVVISALKVNECCIRTSTEICDSIKILNPGEFKEFVKKGFYDKLNRELTSKYYYLIDDLICTPLNTYPHEIEIKKLVNDLKKIHGPCNLDDFFKSPKVVING</sequence>
<dbReference type="Proteomes" id="UP000264208">
    <property type="component" value="Plasmid pMMKA1"/>
</dbReference>